<feature type="transmembrane region" description="Helical" evidence="7">
    <location>
        <begin position="21"/>
        <end position="40"/>
    </location>
</feature>
<dbReference type="CDD" id="cd17316">
    <property type="entry name" value="MFS_SV2_like"/>
    <property type="match status" value="1"/>
</dbReference>
<dbReference type="InterPro" id="IPR005829">
    <property type="entry name" value="Sugar_transporter_CS"/>
</dbReference>
<dbReference type="PROSITE" id="PS50850">
    <property type="entry name" value="MFS"/>
    <property type="match status" value="1"/>
</dbReference>
<evidence type="ECO:0000256" key="4">
    <source>
        <dbReference type="ARBA" id="ARBA00022692"/>
    </source>
</evidence>
<feature type="transmembrane region" description="Helical" evidence="7">
    <location>
        <begin position="373"/>
        <end position="392"/>
    </location>
</feature>
<feature type="transmembrane region" description="Helical" evidence="7">
    <location>
        <begin position="243"/>
        <end position="261"/>
    </location>
</feature>
<dbReference type="AlphaFoldDB" id="A0A1G6Z0I5"/>
<feature type="transmembrane region" description="Helical" evidence="7">
    <location>
        <begin position="79"/>
        <end position="97"/>
    </location>
</feature>
<feature type="transmembrane region" description="Helical" evidence="7">
    <location>
        <begin position="138"/>
        <end position="160"/>
    </location>
</feature>
<evidence type="ECO:0000259" key="8">
    <source>
        <dbReference type="PROSITE" id="PS50850"/>
    </source>
</evidence>
<feature type="transmembrane region" description="Helical" evidence="7">
    <location>
        <begin position="398"/>
        <end position="416"/>
    </location>
</feature>
<dbReference type="InterPro" id="IPR020846">
    <property type="entry name" value="MFS_dom"/>
</dbReference>
<evidence type="ECO:0000256" key="6">
    <source>
        <dbReference type="ARBA" id="ARBA00023136"/>
    </source>
</evidence>
<feature type="domain" description="Major facilitator superfamily (MFS) profile" evidence="8">
    <location>
        <begin position="13"/>
        <end position="420"/>
    </location>
</feature>
<dbReference type="PROSITE" id="PS00217">
    <property type="entry name" value="SUGAR_TRANSPORT_2"/>
    <property type="match status" value="1"/>
</dbReference>
<dbReference type="PANTHER" id="PTHR48022:SF2">
    <property type="entry name" value="PLASTIDIC GLUCOSE TRANSPORTER 4"/>
    <property type="match status" value="1"/>
</dbReference>
<feature type="transmembrane region" description="Helical" evidence="7">
    <location>
        <begin position="103"/>
        <end position="126"/>
    </location>
</feature>
<dbReference type="InterPro" id="IPR005828">
    <property type="entry name" value="MFS_sugar_transport-like"/>
</dbReference>
<dbReference type="InterPro" id="IPR050360">
    <property type="entry name" value="MFS_Sugar_Transporters"/>
</dbReference>
<evidence type="ECO:0000313" key="10">
    <source>
        <dbReference type="Proteomes" id="UP000198823"/>
    </source>
</evidence>
<evidence type="ECO:0000256" key="1">
    <source>
        <dbReference type="ARBA" id="ARBA00004651"/>
    </source>
</evidence>
<keyword evidence="3" id="KW-0813">Transport</keyword>
<keyword evidence="5 7" id="KW-1133">Transmembrane helix</keyword>
<evidence type="ECO:0000256" key="5">
    <source>
        <dbReference type="ARBA" id="ARBA00022989"/>
    </source>
</evidence>
<keyword evidence="6 7" id="KW-0472">Membrane</keyword>
<dbReference type="Pfam" id="PF00083">
    <property type="entry name" value="Sugar_tr"/>
    <property type="match status" value="1"/>
</dbReference>
<comment type="similarity">
    <text evidence="2">Belongs to the major facilitator superfamily. Sugar transporter (TC 2.A.1.1) family.</text>
</comment>
<comment type="subcellular location">
    <subcellularLocation>
        <location evidence="1">Cell membrane</location>
        <topology evidence="1">Multi-pass membrane protein</topology>
    </subcellularLocation>
</comment>
<evidence type="ECO:0000256" key="7">
    <source>
        <dbReference type="SAM" id="Phobius"/>
    </source>
</evidence>
<dbReference type="InterPro" id="IPR036259">
    <property type="entry name" value="MFS_trans_sf"/>
</dbReference>
<dbReference type="GO" id="GO:0005351">
    <property type="term" value="F:carbohydrate:proton symporter activity"/>
    <property type="evidence" value="ECO:0007669"/>
    <property type="project" value="TreeGrafter"/>
</dbReference>
<accession>A0A1G6Z0I5</accession>
<dbReference type="Gene3D" id="1.20.1250.20">
    <property type="entry name" value="MFS general substrate transporter like domains"/>
    <property type="match status" value="1"/>
</dbReference>
<feature type="transmembrane region" description="Helical" evidence="7">
    <location>
        <begin position="306"/>
        <end position="324"/>
    </location>
</feature>
<evidence type="ECO:0000256" key="3">
    <source>
        <dbReference type="ARBA" id="ARBA00022448"/>
    </source>
</evidence>
<dbReference type="STRING" id="426756.SAMN04488126_102129"/>
<protein>
    <submittedName>
        <fullName evidence="9">MFS transporter, putative metabolite transport protein</fullName>
    </submittedName>
</protein>
<feature type="transmembrane region" description="Helical" evidence="7">
    <location>
        <begin position="330"/>
        <end position="353"/>
    </location>
</feature>
<dbReference type="RefSeq" id="WP_176764998.1">
    <property type="nucleotide sequence ID" value="NZ_FNAR01000002.1"/>
</dbReference>
<organism evidence="9 10">
    <name type="scientific">Bhargavaea beijingensis</name>
    <dbReference type="NCBI Taxonomy" id="426756"/>
    <lineage>
        <taxon>Bacteria</taxon>
        <taxon>Bacillati</taxon>
        <taxon>Bacillota</taxon>
        <taxon>Bacilli</taxon>
        <taxon>Bacillales</taxon>
        <taxon>Caryophanaceae</taxon>
        <taxon>Bhargavaea</taxon>
    </lineage>
</organism>
<dbReference type="EMBL" id="FNAR01000002">
    <property type="protein sequence ID" value="SDD95336.1"/>
    <property type="molecule type" value="Genomic_DNA"/>
</dbReference>
<evidence type="ECO:0000313" key="9">
    <source>
        <dbReference type="EMBL" id="SDD95336.1"/>
    </source>
</evidence>
<feature type="transmembrane region" description="Helical" evidence="7">
    <location>
        <begin position="52"/>
        <end position="70"/>
    </location>
</feature>
<name>A0A1G6Z0I5_9BACL</name>
<dbReference type="Proteomes" id="UP000198823">
    <property type="component" value="Unassembled WGS sequence"/>
</dbReference>
<feature type="transmembrane region" description="Helical" evidence="7">
    <location>
        <begin position="281"/>
        <end position="299"/>
    </location>
</feature>
<proteinExistence type="inferred from homology"/>
<sequence>MKLSRTDWMQWKVTLIASGGYFLDGYILGIIGPVLLAMNFEFQLSPYDHGLLASSILVGILAGAVVFGYITDKIGRQKLMIFDLAAFVILSVCQFFVQDVSQLVLLRFLLGVAIGADYALASPLVAEYTNKRNRGPMLATVLTSFYVGYIGAVLVSIVLADIGESAWRWMLLSSAIPAIIIFLLRLGIPESPKWLINKGKIDEAREVVKKYLGEDLDPETIRNEINKPTSYSMIFQKGYRQRLAFASIFWACQVAPYFAIFSFVPVVLEGLNIEDPLTGELILNALVLFGAVIGCFLVNRVGRRKLMIIPFAITIIPLTLLGLFPEGNSLFVIICFGVYALAYSVQSVLQSVYPPELFPTEIRGTAMGFASGASRIGAAIGTYLLPIGIATIGIGPSMLFGSAILLFGTVISIMWAPETANMSLEETSALSGTEASVQNKTILGANQ</sequence>
<dbReference type="SUPFAM" id="SSF103473">
    <property type="entry name" value="MFS general substrate transporter"/>
    <property type="match status" value="1"/>
</dbReference>
<gene>
    <name evidence="9" type="ORF">SAMN04488126_102129</name>
</gene>
<dbReference type="PANTHER" id="PTHR48022">
    <property type="entry name" value="PLASTIDIC GLUCOSE TRANSPORTER 4"/>
    <property type="match status" value="1"/>
</dbReference>
<dbReference type="GO" id="GO:0005886">
    <property type="term" value="C:plasma membrane"/>
    <property type="evidence" value="ECO:0007669"/>
    <property type="project" value="UniProtKB-SubCell"/>
</dbReference>
<feature type="transmembrane region" description="Helical" evidence="7">
    <location>
        <begin position="166"/>
        <end position="188"/>
    </location>
</feature>
<evidence type="ECO:0000256" key="2">
    <source>
        <dbReference type="ARBA" id="ARBA00010992"/>
    </source>
</evidence>
<reference evidence="9 10" key="1">
    <citation type="submission" date="2016-10" db="EMBL/GenBank/DDBJ databases">
        <authorList>
            <person name="de Groot N.N."/>
        </authorList>
    </citation>
    <scope>NUCLEOTIDE SEQUENCE [LARGE SCALE GENOMIC DNA]</scope>
    <source>
        <strain evidence="9 10">CGMCC 1.6762</strain>
    </source>
</reference>
<keyword evidence="4 7" id="KW-0812">Transmembrane</keyword>